<dbReference type="SUPFAM" id="SSF50939">
    <property type="entry name" value="Sialidases"/>
    <property type="match status" value="1"/>
</dbReference>
<evidence type="ECO:0000256" key="2">
    <source>
        <dbReference type="ARBA" id="ARBA00009348"/>
    </source>
</evidence>
<keyword evidence="4" id="KW-0732">Signal</keyword>
<evidence type="ECO:0000259" key="5">
    <source>
        <dbReference type="Pfam" id="PF13088"/>
    </source>
</evidence>
<evidence type="ECO:0000313" key="6">
    <source>
        <dbReference type="EMBL" id="TDE30621.1"/>
    </source>
</evidence>
<gene>
    <name evidence="6" type="ORF">E0I61_06425</name>
</gene>
<evidence type="ECO:0000313" key="7">
    <source>
        <dbReference type="Proteomes" id="UP000294685"/>
    </source>
</evidence>
<dbReference type="Gene3D" id="2.120.10.10">
    <property type="match status" value="1"/>
</dbReference>
<comment type="catalytic activity">
    <reaction evidence="1">
        <text>Hydrolysis of alpha-(2-&gt;3)-, alpha-(2-&gt;6)-, alpha-(2-&gt;8)- glycosidic linkages of terminal sialic acid residues in oligosaccharides, glycoproteins, glycolipids, colominic acid and synthetic substrates.</text>
        <dbReference type="EC" id="3.2.1.18"/>
    </reaction>
</comment>
<comment type="caution">
    <text evidence="6">The sequence shown here is derived from an EMBL/GenBank/DDBJ whole genome shotgun (WGS) entry which is preliminary data.</text>
</comment>
<sequence length="382" mass="42938">MMKKIFISLLLITATGLSAQNQTYKIADGVITHQDLFNTSMVEGVSCFRIPAIVTAPNGDLVAAIDERVPSCGDLKWSKDINIVLRRSADNGKTWSEIETVINFPFGQSASDPSMIVDQQTNEIFMFYNYMDLDKEKDVYYLHVVKSADNGKTWSKPQDITSQIAKPEWHKDFKFITSGRGIQTKNGKLLHTLVNLNSGLYIFGSDDHGKSWYFIDTPIKPADESKIIELADGSWMVNARVNKGGMRYVHISTDEGKTWSSKPEPKLIDPGCNAGIVRYTAKADGYNKNRILFSNAKMEKGRMNLTVRISYDEGKIWTEGKTIYGGGSAYSSLTVLKNGDIGVFFEKDDYTQNTFVSFSLKWLTDGKDKFKKPSKKRKSTKK</sequence>
<evidence type="ECO:0000256" key="3">
    <source>
        <dbReference type="ARBA" id="ARBA00012733"/>
    </source>
</evidence>
<reference evidence="6 7" key="1">
    <citation type="submission" date="2019-03" db="EMBL/GenBank/DDBJ databases">
        <title>Novel species of Flavobacterium.</title>
        <authorList>
            <person name="Liu Q."/>
            <person name="Xin Y.-H."/>
        </authorList>
    </citation>
    <scope>NUCLEOTIDE SEQUENCE [LARGE SCALE GENOMIC DNA]</scope>
    <source>
        <strain evidence="6 7">LB2P22</strain>
    </source>
</reference>
<accession>A0ABY2DW10</accession>
<dbReference type="PANTHER" id="PTHR10628">
    <property type="entry name" value="SIALIDASE"/>
    <property type="match status" value="1"/>
</dbReference>
<evidence type="ECO:0000256" key="1">
    <source>
        <dbReference type="ARBA" id="ARBA00000427"/>
    </source>
</evidence>
<dbReference type="InterPro" id="IPR036278">
    <property type="entry name" value="Sialidase_sf"/>
</dbReference>
<feature type="domain" description="Sialidase" evidence="5">
    <location>
        <begin position="78"/>
        <end position="343"/>
    </location>
</feature>
<dbReference type="InterPro" id="IPR011040">
    <property type="entry name" value="Sialidase"/>
</dbReference>
<keyword evidence="7" id="KW-1185">Reference proteome</keyword>
<protein>
    <recommendedName>
        <fullName evidence="3">exo-alpha-sialidase</fullName>
        <ecNumber evidence="3">3.2.1.18</ecNumber>
    </recommendedName>
</protein>
<dbReference type="InterPro" id="IPR026856">
    <property type="entry name" value="Sialidase_fam"/>
</dbReference>
<dbReference type="PANTHER" id="PTHR10628:SF30">
    <property type="entry name" value="EXO-ALPHA-SIALIDASE"/>
    <property type="match status" value="1"/>
</dbReference>
<dbReference type="Pfam" id="PF13088">
    <property type="entry name" value="BNR_2"/>
    <property type="match status" value="1"/>
</dbReference>
<organism evidence="6 7">
    <name type="scientific">Flavobacterium ranwuense</name>
    <dbReference type="NCBI Taxonomy" id="2541725"/>
    <lineage>
        <taxon>Bacteria</taxon>
        <taxon>Pseudomonadati</taxon>
        <taxon>Bacteroidota</taxon>
        <taxon>Flavobacteriia</taxon>
        <taxon>Flavobacteriales</taxon>
        <taxon>Flavobacteriaceae</taxon>
        <taxon>Flavobacterium</taxon>
    </lineage>
</organism>
<proteinExistence type="inferred from homology"/>
<feature type="signal peptide" evidence="4">
    <location>
        <begin position="1"/>
        <end position="19"/>
    </location>
</feature>
<dbReference type="EMBL" id="SMLH01000002">
    <property type="protein sequence ID" value="TDE30621.1"/>
    <property type="molecule type" value="Genomic_DNA"/>
</dbReference>
<feature type="chain" id="PRO_5046249413" description="exo-alpha-sialidase" evidence="4">
    <location>
        <begin position="20"/>
        <end position="382"/>
    </location>
</feature>
<evidence type="ECO:0000256" key="4">
    <source>
        <dbReference type="SAM" id="SignalP"/>
    </source>
</evidence>
<dbReference type="EC" id="3.2.1.18" evidence="3"/>
<dbReference type="CDD" id="cd15482">
    <property type="entry name" value="Sialidase_non-viral"/>
    <property type="match status" value="1"/>
</dbReference>
<dbReference type="Proteomes" id="UP000294685">
    <property type="component" value="Unassembled WGS sequence"/>
</dbReference>
<name>A0ABY2DW10_9FLAO</name>
<comment type="similarity">
    <text evidence="2">Belongs to the glycosyl hydrolase 33 family.</text>
</comment>